<dbReference type="Proteomes" id="UP000887576">
    <property type="component" value="Unplaced"/>
</dbReference>
<organism evidence="1 2">
    <name type="scientific">Panagrolaimus sp. JU765</name>
    <dbReference type="NCBI Taxonomy" id="591449"/>
    <lineage>
        <taxon>Eukaryota</taxon>
        <taxon>Metazoa</taxon>
        <taxon>Ecdysozoa</taxon>
        <taxon>Nematoda</taxon>
        <taxon>Chromadorea</taxon>
        <taxon>Rhabditida</taxon>
        <taxon>Tylenchina</taxon>
        <taxon>Panagrolaimomorpha</taxon>
        <taxon>Panagrolaimoidea</taxon>
        <taxon>Panagrolaimidae</taxon>
        <taxon>Panagrolaimus</taxon>
    </lineage>
</organism>
<proteinExistence type="predicted"/>
<dbReference type="WBParaSite" id="JU765_v2.g13535.t1">
    <property type="protein sequence ID" value="JU765_v2.g13535.t1"/>
    <property type="gene ID" value="JU765_v2.g13535"/>
</dbReference>
<evidence type="ECO:0000313" key="2">
    <source>
        <dbReference type="WBParaSite" id="JU765_v2.g13535.t1"/>
    </source>
</evidence>
<name>A0AC34Q749_9BILA</name>
<protein>
    <submittedName>
        <fullName evidence="2">Uncharacterized protein</fullName>
    </submittedName>
</protein>
<reference evidence="2" key="1">
    <citation type="submission" date="2022-11" db="UniProtKB">
        <authorList>
            <consortium name="WormBaseParasite"/>
        </authorList>
    </citation>
    <scope>IDENTIFICATION</scope>
</reference>
<evidence type="ECO:0000313" key="1">
    <source>
        <dbReference type="Proteomes" id="UP000887576"/>
    </source>
</evidence>
<accession>A0AC34Q749</accession>
<sequence>MLKRVPNSKAQKTTDESASSAPTPVTAERGNGTDGPRRGRGRGRGRGGAEGTRGRGRGRGRGGDTGPRIGERVTLSSADVGYAPPAPVTGGRSKNLQLGTEEIIGYISEEEQRKTVKTKREIKKERPASPTDVQGPIARMKKRQIYEGSTQGGGYEALWNEALKITHIRTVPDIPPLKDKVIPANPIPRTLAVEFLNKFSRRTQDVNEPEHISVKSTEFLTFTNESFKSRYDTTLVASKLAGDVWRNIFEMPHLFDALICFQLPNSLKVLTAKNVDDTLEDLLVAKQNVQKEENDIGPHSEKKSKTRYHCLQNFHHTQPFGKIQLLKSGRVVLRIGDRVLDLCLASNRYEANIGAIFESEGFDGKPKASRRDSMFDGYQNKIYSLGMIEHYFTTFYDYEKIFEVADENDETGWLNARSCQTAE</sequence>